<evidence type="ECO:0000256" key="1">
    <source>
        <dbReference type="SAM" id="Phobius"/>
    </source>
</evidence>
<dbReference type="Pfam" id="PF01976">
    <property type="entry name" value="DUF116"/>
    <property type="match status" value="1"/>
</dbReference>
<reference evidence="2 3" key="1">
    <citation type="journal article" date="2010" name="Stand. Genomic Sci.">
        <title>Complete genome sequence of Denitrovibrio acetiphilus type strain (N2460).</title>
        <authorList>
            <person name="Kiss H."/>
            <person name="Lang E."/>
            <person name="Lapidus A."/>
            <person name="Copeland A."/>
            <person name="Nolan M."/>
            <person name="Glavina Del Rio T."/>
            <person name="Chen F."/>
            <person name="Lucas S."/>
            <person name="Tice H."/>
            <person name="Cheng J.F."/>
            <person name="Han C."/>
            <person name="Goodwin L."/>
            <person name="Pitluck S."/>
            <person name="Liolios K."/>
            <person name="Pati A."/>
            <person name="Ivanova N."/>
            <person name="Mavromatis K."/>
            <person name="Chen A."/>
            <person name="Palaniappan K."/>
            <person name="Land M."/>
            <person name="Hauser L."/>
            <person name="Chang Y.J."/>
            <person name="Jeffries C.D."/>
            <person name="Detter J.C."/>
            <person name="Brettin T."/>
            <person name="Spring S."/>
            <person name="Rohde M."/>
            <person name="Goker M."/>
            <person name="Woyke T."/>
            <person name="Bristow J."/>
            <person name="Eisen J.A."/>
            <person name="Markowitz V."/>
            <person name="Hugenholtz P."/>
            <person name="Kyrpides N.C."/>
            <person name="Klenk H.P."/>
        </authorList>
    </citation>
    <scope>NUCLEOTIDE SEQUENCE [LARGE SCALE GENOMIC DNA]</scope>
    <source>
        <strain evidence="3">DSM 12809 / NBRC 114555 / N2460</strain>
    </source>
</reference>
<dbReference type="KEGG" id="dap:Dacet_2747"/>
<accession>D4H5R0</accession>
<dbReference type="AlphaFoldDB" id="D4H5R0"/>
<sequence length="258" mass="28818" precursor="true">MNKKIISKDRAIFMALFFLSGSILFGTGLMVWYFMSIGAAVIAGWTVWVITGLFIMFALFMTLFSIVFAYTALTGRNFGQVKGFRRVAQRLTLPVVLRTGKMLGVEKDRLVRAFVNINNEIVRNLMKGKQPENILILLPHCLQLDDCGLKLTSDIGKCVGCGKCDIKDLVEIAEKYNLAINVATGGTVARRIVKETRPDVILAVACERDLLSGIQDTYPLPVIGFCNKRPNGECRSTRVNVRMIEDEIKNIYKSQEAI</sequence>
<dbReference type="InterPro" id="IPR002829">
    <property type="entry name" value="DUF116"/>
</dbReference>
<dbReference type="RefSeq" id="WP_013011994.1">
    <property type="nucleotide sequence ID" value="NC_013943.1"/>
</dbReference>
<dbReference type="eggNOG" id="COG1852">
    <property type="taxonomic scope" value="Bacteria"/>
</dbReference>
<dbReference type="HOGENOM" id="CLU_067052_0_0_0"/>
<keyword evidence="1" id="KW-0472">Membrane</keyword>
<evidence type="ECO:0000313" key="2">
    <source>
        <dbReference type="EMBL" id="ADD69501.1"/>
    </source>
</evidence>
<dbReference type="STRING" id="522772.Dacet_2747"/>
<keyword evidence="1" id="KW-0812">Transmembrane</keyword>
<evidence type="ECO:0000313" key="3">
    <source>
        <dbReference type="Proteomes" id="UP000002012"/>
    </source>
</evidence>
<dbReference type="PaxDb" id="522772-Dacet_2747"/>
<proteinExistence type="predicted"/>
<dbReference type="PANTHER" id="PTHR43801:SF1">
    <property type="entry name" value="POLYPRENYL SYNTHETASE"/>
    <property type="match status" value="1"/>
</dbReference>
<dbReference type="Proteomes" id="UP000002012">
    <property type="component" value="Chromosome"/>
</dbReference>
<dbReference type="PANTHER" id="PTHR43801">
    <property type="entry name" value="NUCLEOTIDE-BINDING PROTEIN-RELATED"/>
    <property type="match status" value="1"/>
</dbReference>
<name>D4H5R0_DENA2</name>
<feature type="transmembrane region" description="Helical" evidence="1">
    <location>
        <begin position="12"/>
        <end position="35"/>
    </location>
</feature>
<feature type="transmembrane region" description="Helical" evidence="1">
    <location>
        <begin position="47"/>
        <end position="73"/>
    </location>
</feature>
<dbReference type="EMBL" id="CP001968">
    <property type="protein sequence ID" value="ADD69501.1"/>
    <property type="molecule type" value="Genomic_DNA"/>
</dbReference>
<keyword evidence="1" id="KW-1133">Transmembrane helix</keyword>
<protein>
    <recommendedName>
        <fullName evidence="4">DUF116 domain-containing protein</fullName>
    </recommendedName>
</protein>
<keyword evidence="3" id="KW-1185">Reference proteome</keyword>
<dbReference type="InParanoid" id="D4H5R0"/>
<organism evidence="2 3">
    <name type="scientific">Denitrovibrio acetiphilus (strain DSM 12809 / NBRC 114555 / N2460)</name>
    <dbReference type="NCBI Taxonomy" id="522772"/>
    <lineage>
        <taxon>Bacteria</taxon>
        <taxon>Pseudomonadati</taxon>
        <taxon>Deferribacterota</taxon>
        <taxon>Deferribacteres</taxon>
        <taxon>Deferribacterales</taxon>
        <taxon>Geovibrionaceae</taxon>
        <taxon>Denitrovibrio</taxon>
    </lineage>
</organism>
<evidence type="ECO:0008006" key="4">
    <source>
        <dbReference type="Google" id="ProtNLM"/>
    </source>
</evidence>
<gene>
    <name evidence="2" type="ordered locus">Dacet_2747</name>
</gene>